<evidence type="ECO:0000256" key="1">
    <source>
        <dbReference type="ARBA" id="ARBA00010638"/>
    </source>
</evidence>
<dbReference type="SUPFAM" id="SSF100950">
    <property type="entry name" value="NagB/RpiA/CoA transferase-like"/>
    <property type="match status" value="1"/>
</dbReference>
<evidence type="ECO:0000313" key="7">
    <source>
        <dbReference type="Proteomes" id="UP000029914"/>
    </source>
</evidence>
<sequence>MRELKRSVRRELSARRKALPTAEVDRQNSEIIAHARELLRGLPEPRLRIAAYHAGEREPGGKLLVDSLYGDGHEVLLPISGERGELTWARYQGPEATAPGRLGISEPTGERLGTDALAECAVIFVPALGVTPGGVRMGKGGGYYDRTLSQLPDNGPLTVVLLYDAEITDTIPTEAHDFGVAAAITPRGLMSFPGNQDDLSPV</sequence>
<dbReference type="STRING" id="558173.CDOO_04350"/>
<evidence type="ECO:0000313" key="6">
    <source>
        <dbReference type="EMBL" id="AIT60563.1"/>
    </source>
</evidence>
<dbReference type="GO" id="GO:0046872">
    <property type="term" value="F:metal ion binding"/>
    <property type="evidence" value="ECO:0007669"/>
    <property type="project" value="UniProtKB-KW"/>
</dbReference>
<keyword evidence="2 4" id="KW-0547">Nucleotide-binding</keyword>
<proteinExistence type="inferred from homology"/>
<dbReference type="KEGG" id="cdo:CDOO_04350"/>
<feature type="binding site" evidence="4">
    <location>
        <begin position="5"/>
        <end position="9"/>
    </location>
    <ligand>
        <name>ATP</name>
        <dbReference type="ChEBI" id="CHEBI:30616"/>
    </ligand>
</feature>
<dbReference type="GO" id="GO:0009396">
    <property type="term" value="P:folic acid-containing compound biosynthetic process"/>
    <property type="evidence" value="ECO:0007669"/>
    <property type="project" value="TreeGrafter"/>
</dbReference>
<comment type="cofactor">
    <cofactor evidence="5">
        <name>Mg(2+)</name>
        <dbReference type="ChEBI" id="CHEBI:18420"/>
    </cofactor>
</comment>
<feature type="binding site" evidence="4">
    <location>
        <position position="58"/>
    </location>
    <ligand>
        <name>substrate</name>
    </ligand>
</feature>
<keyword evidence="5" id="KW-0479">Metal-binding</keyword>
<comment type="catalytic activity">
    <reaction evidence="5">
        <text>(6S)-5-formyl-5,6,7,8-tetrahydrofolate + ATP = (6R)-5,10-methenyltetrahydrofolate + ADP + phosphate</text>
        <dbReference type="Rhea" id="RHEA:10488"/>
        <dbReference type="ChEBI" id="CHEBI:30616"/>
        <dbReference type="ChEBI" id="CHEBI:43474"/>
        <dbReference type="ChEBI" id="CHEBI:57455"/>
        <dbReference type="ChEBI" id="CHEBI:57457"/>
        <dbReference type="ChEBI" id="CHEBI:456216"/>
        <dbReference type="EC" id="6.3.3.2"/>
    </reaction>
</comment>
<evidence type="ECO:0000256" key="5">
    <source>
        <dbReference type="RuleBase" id="RU361279"/>
    </source>
</evidence>
<dbReference type="EC" id="6.3.3.2" evidence="5"/>
<protein>
    <recommendedName>
        <fullName evidence="5">5-formyltetrahydrofolate cyclo-ligase</fullName>
        <ecNumber evidence="5">6.3.3.2</ecNumber>
    </recommendedName>
</protein>
<accession>A0A097IEK4</accession>
<dbReference type="InterPro" id="IPR037171">
    <property type="entry name" value="NagB/RpiA_transferase-like"/>
</dbReference>
<dbReference type="PANTHER" id="PTHR23407:SF1">
    <property type="entry name" value="5-FORMYLTETRAHYDROFOLATE CYCLO-LIGASE"/>
    <property type="match status" value="1"/>
</dbReference>
<feature type="binding site" evidence="4">
    <location>
        <begin position="136"/>
        <end position="144"/>
    </location>
    <ligand>
        <name>ATP</name>
        <dbReference type="ChEBI" id="CHEBI:30616"/>
    </ligand>
</feature>
<keyword evidence="5" id="KW-0460">Magnesium</keyword>
<evidence type="ECO:0000256" key="4">
    <source>
        <dbReference type="PIRSR" id="PIRSR006806-1"/>
    </source>
</evidence>
<dbReference type="GO" id="GO:0005524">
    <property type="term" value="F:ATP binding"/>
    <property type="evidence" value="ECO:0007669"/>
    <property type="project" value="UniProtKB-KW"/>
</dbReference>
<comment type="similarity">
    <text evidence="1 5">Belongs to the 5-formyltetrahydrofolate cyclo-ligase family.</text>
</comment>
<dbReference type="Gene3D" id="3.40.50.10420">
    <property type="entry name" value="NagB/RpiA/CoA transferase-like"/>
    <property type="match status" value="1"/>
</dbReference>
<gene>
    <name evidence="6" type="ORF">CDOO_04350</name>
</gene>
<dbReference type="GO" id="GO:0030272">
    <property type="term" value="F:5-formyltetrahydrofolate cyclo-ligase activity"/>
    <property type="evidence" value="ECO:0007669"/>
    <property type="project" value="UniProtKB-EC"/>
</dbReference>
<dbReference type="NCBIfam" id="TIGR02727">
    <property type="entry name" value="MTHFS_bact"/>
    <property type="match status" value="1"/>
</dbReference>
<keyword evidence="3 4" id="KW-0067">ATP-binding</keyword>
<dbReference type="PANTHER" id="PTHR23407">
    <property type="entry name" value="ATPASE INHIBITOR/5-FORMYLTETRAHYDROFOLATE CYCLO-LIGASE"/>
    <property type="match status" value="1"/>
</dbReference>
<reference evidence="6 7" key="1">
    <citation type="submission" date="2013-09" db="EMBL/GenBank/DDBJ databases">
        <title>Complete genome sequence of Corynebacterium doosanense CAU 212(T) (=DSM 45436(T)), isolated from activated sludge.</title>
        <authorList>
            <person name="Schaffert L."/>
            <person name="Albersmeier A."/>
            <person name="Kalinowski J."/>
            <person name="Ruckert C."/>
        </authorList>
    </citation>
    <scope>NUCLEOTIDE SEQUENCE [LARGE SCALE GENOMIC DNA]</scope>
    <source>
        <strain evidence="6 7">CAU 212</strain>
    </source>
</reference>
<dbReference type="AlphaFoldDB" id="A0A097IEK4"/>
<keyword evidence="6" id="KW-0436">Ligase</keyword>
<evidence type="ECO:0000256" key="2">
    <source>
        <dbReference type="ARBA" id="ARBA00022741"/>
    </source>
</evidence>
<dbReference type="eggNOG" id="COG0212">
    <property type="taxonomic scope" value="Bacteria"/>
</dbReference>
<dbReference type="Proteomes" id="UP000029914">
    <property type="component" value="Chromosome"/>
</dbReference>
<name>A0A097IEK4_9CORY</name>
<dbReference type="GO" id="GO:0035999">
    <property type="term" value="P:tetrahydrofolate interconversion"/>
    <property type="evidence" value="ECO:0007669"/>
    <property type="project" value="TreeGrafter"/>
</dbReference>
<organism evidence="6 7">
    <name type="scientific">Corynebacterium doosanense CAU 212 = DSM 45436</name>
    <dbReference type="NCBI Taxonomy" id="558173"/>
    <lineage>
        <taxon>Bacteria</taxon>
        <taxon>Bacillati</taxon>
        <taxon>Actinomycetota</taxon>
        <taxon>Actinomycetes</taxon>
        <taxon>Mycobacteriales</taxon>
        <taxon>Corynebacteriaceae</taxon>
        <taxon>Corynebacterium</taxon>
    </lineage>
</organism>
<dbReference type="Pfam" id="PF01812">
    <property type="entry name" value="5-FTHF_cyc-lig"/>
    <property type="match status" value="1"/>
</dbReference>
<evidence type="ECO:0000256" key="3">
    <source>
        <dbReference type="ARBA" id="ARBA00022840"/>
    </source>
</evidence>
<dbReference type="EMBL" id="CP006764">
    <property type="protein sequence ID" value="AIT60563.1"/>
    <property type="molecule type" value="Genomic_DNA"/>
</dbReference>
<keyword evidence="7" id="KW-1185">Reference proteome</keyword>
<dbReference type="InterPro" id="IPR002698">
    <property type="entry name" value="FTHF_cligase"/>
</dbReference>
<dbReference type="HOGENOM" id="CLU_066245_1_0_11"/>
<dbReference type="PIRSF" id="PIRSF006806">
    <property type="entry name" value="FTHF_cligase"/>
    <property type="match status" value="1"/>
</dbReference>
<dbReference type="InterPro" id="IPR024185">
    <property type="entry name" value="FTHF_cligase-like_sf"/>
</dbReference>